<dbReference type="PANTHER" id="PTHR42855:SF1">
    <property type="entry name" value="ABC TRANSPORTER DOMAIN-CONTAINING PROTEIN"/>
    <property type="match status" value="1"/>
</dbReference>
<accession>A0ABW4NRG5</accession>
<evidence type="ECO:0000313" key="6">
    <source>
        <dbReference type="Proteomes" id="UP001597285"/>
    </source>
</evidence>
<evidence type="ECO:0000313" key="5">
    <source>
        <dbReference type="EMBL" id="MFD1800366.1"/>
    </source>
</evidence>
<dbReference type="PROSITE" id="PS50893">
    <property type="entry name" value="ABC_TRANSPORTER_2"/>
    <property type="match status" value="2"/>
</dbReference>
<dbReference type="Pfam" id="PF12848">
    <property type="entry name" value="ABC_tran_Xtn"/>
    <property type="match status" value="1"/>
</dbReference>
<organism evidence="5 6">
    <name type="scientific">Carnobacterium antarcticum</name>
    <dbReference type="NCBI Taxonomy" id="2126436"/>
    <lineage>
        <taxon>Bacteria</taxon>
        <taxon>Bacillati</taxon>
        <taxon>Bacillota</taxon>
        <taxon>Bacilli</taxon>
        <taxon>Lactobacillales</taxon>
        <taxon>Carnobacteriaceae</taxon>
        <taxon>Carnobacterium</taxon>
    </lineage>
</organism>
<dbReference type="Proteomes" id="UP001597285">
    <property type="component" value="Unassembled WGS sequence"/>
</dbReference>
<dbReference type="InterPro" id="IPR032781">
    <property type="entry name" value="ABC_tran_Xtn"/>
</dbReference>
<sequence>MKEMKVINLTKTYGEKILFDDISFSIKTGERVGLIGVNGTGKSNLLNVITGRDSGEKGEIQTPKGYRMGYLLQEPDLNPEQNVFDAVFEGDTPILVALRNYEKALEQLILDPMNETYQNAYSKAEQGMNDHDAWLADTNAKMILTRLGITDLEQSVATLSGGQRKRVGLAQVLIQEPDLLVLDEPTNHLDFETITWLENYLSSYRGALLLVTHDRYFLDRIVNRMIELSHGKAIMYTGNYEKYIIARAERQEASIRAEHKRKQLYTKELAWMRTGAKARTTKQQARIDRFSDLEENLNQVKTDESVEMNLEGARIGKRVFDLQDASLEFAGHPIVKDFNLLVQAKDRIGISGKNGAGKSTLLNVLAGRIPLDSGVLVVGETVKIAYYTQMTEEMDPNKRVISFLQEVGEEVETSNGERISVTNLLEQFLFEKYTHGTLIGKLSGGEKRRLYLLKLLMQQPNVLLLDEPTNDLDIATLTVLEDYIETFPGAVISVSHDRYFLDKTAEKLLIFEGDGKVVPYFGSITEYIQEEETAKLDSQDKKNKPKENSSENKQTVSEEKGSKVKLTYAEKKEWDTIEQDLFALESDIETTKNEMLENSSDFTRLQELQETLTRRENQLEQKMARWEYLSQFENE</sequence>
<keyword evidence="6" id="KW-1185">Reference proteome</keyword>
<proteinExistence type="predicted"/>
<feature type="region of interest" description="Disordered" evidence="3">
    <location>
        <begin position="533"/>
        <end position="562"/>
    </location>
</feature>
<comment type="caution">
    <text evidence="5">The sequence shown here is derived from an EMBL/GenBank/DDBJ whole genome shotgun (WGS) entry which is preliminary data.</text>
</comment>
<dbReference type="EMBL" id="JBHUFF010000020">
    <property type="protein sequence ID" value="MFD1800366.1"/>
    <property type="molecule type" value="Genomic_DNA"/>
</dbReference>
<feature type="domain" description="ABC transporter" evidence="4">
    <location>
        <begin position="4"/>
        <end position="255"/>
    </location>
</feature>
<dbReference type="PANTHER" id="PTHR42855">
    <property type="entry name" value="ABC TRANSPORTER ATP-BINDING SUBUNIT"/>
    <property type="match status" value="1"/>
</dbReference>
<keyword evidence="1" id="KW-0547">Nucleotide-binding</keyword>
<feature type="domain" description="ABC transporter" evidence="4">
    <location>
        <begin position="320"/>
        <end position="546"/>
    </location>
</feature>
<dbReference type="Pfam" id="PF16326">
    <property type="entry name" value="ABC_tran_CTD"/>
    <property type="match status" value="1"/>
</dbReference>
<evidence type="ECO:0000259" key="4">
    <source>
        <dbReference type="PROSITE" id="PS50893"/>
    </source>
</evidence>
<dbReference type="InterPro" id="IPR051309">
    <property type="entry name" value="ABCF_ATPase"/>
</dbReference>
<dbReference type="SMART" id="SM00382">
    <property type="entry name" value="AAA"/>
    <property type="match status" value="2"/>
</dbReference>
<dbReference type="InterPro" id="IPR003439">
    <property type="entry name" value="ABC_transporter-like_ATP-bd"/>
</dbReference>
<dbReference type="InterPro" id="IPR037118">
    <property type="entry name" value="Val-tRNA_synth_C_sf"/>
</dbReference>
<dbReference type="InterPro" id="IPR027417">
    <property type="entry name" value="P-loop_NTPase"/>
</dbReference>
<protein>
    <submittedName>
        <fullName evidence="5">ABC-F family ATP-binding cassette domain-containing protein</fullName>
    </submittedName>
</protein>
<keyword evidence="2 5" id="KW-0067">ATP-binding</keyword>
<dbReference type="SUPFAM" id="SSF52540">
    <property type="entry name" value="P-loop containing nucleoside triphosphate hydrolases"/>
    <property type="match status" value="2"/>
</dbReference>
<name>A0ABW4NRG5_9LACT</name>
<dbReference type="CDD" id="cd03221">
    <property type="entry name" value="ABCF_EF-3"/>
    <property type="match status" value="2"/>
</dbReference>
<evidence type="ECO:0000256" key="2">
    <source>
        <dbReference type="ARBA" id="ARBA00022840"/>
    </source>
</evidence>
<dbReference type="Gene3D" id="3.40.50.300">
    <property type="entry name" value="P-loop containing nucleotide triphosphate hydrolases"/>
    <property type="match status" value="2"/>
</dbReference>
<reference evidence="6" key="1">
    <citation type="journal article" date="2019" name="Int. J. Syst. Evol. Microbiol.">
        <title>The Global Catalogue of Microorganisms (GCM) 10K type strain sequencing project: providing services to taxonomists for standard genome sequencing and annotation.</title>
        <authorList>
            <consortium name="The Broad Institute Genomics Platform"/>
            <consortium name="The Broad Institute Genome Sequencing Center for Infectious Disease"/>
            <person name="Wu L."/>
            <person name="Ma J."/>
        </authorList>
    </citation>
    <scope>NUCLEOTIDE SEQUENCE [LARGE SCALE GENOMIC DNA]</scope>
    <source>
        <strain evidence="6">KCTC 42143</strain>
    </source>
</reference>
<dbReference type="InterPro" id="IPR003593">
    <property type="entry name" value="AAA+_ATPase"/>
</dbReference>
<dbReference type="Gene3D" id="1.10.287.380">
    <property type="entry name" value="Valyl-tRNA synthetase, C-terminal domain"/>
    <property type="match status" value="1"/>
</dbReference>
<dbReference type="InterPro" id="IPR017871">
    <property type="entry name" value="ABC_transporter-like_CS"/>
</dbReference>
<dbReference type="InterPro" id="IPR032524">
    <property type="entry name" value="ABC_tran_C"/>
</dbReference>
<evidence type="ECO:0000256" key="3">
    <source>
        <dbReference type="SAM" id="MobiDB-lite"/>
    </source>
</evidence>
<dbReference type="PROSITE" id="PS00211">
    <property type="entry name" value="ABC_TRANSPORTER_1"/>
    <property type="match status" value="1"/>
</dbReference>
<dbReference type="RefSeq" id="WP_058918625.1">
    <property type="nucleotide sequence ID" value="NZ_JBHSQC010000008.1"/>
</dbReference>
<evidence type="ECO:0000256" key="1">
    <source>
        <dbReference type="ARBA" id="ARBA00022741"/>
    </source>
</evidence>
<dbReference type="Pfam" id="PF00005">
    <property type="entry name" value="ABC_tran"/>
    <property type="match status" value="2"/>
</dbReference>
<gene>
    <name evidence="5" type="ORF">ACFSBK_10960</name>
</gene>
<dbReference type="GO" id="GO:0005524">
    <property type="term" value="F:ATP binding"/>
    <property type="evidence" value="ECO:0007669"/>
    <property type="project" value="UniProtKB-KW"/>
</dbReference>